<protein>
    <submittedName>
        <fullName evidence="2">Uncharacterized protein</fullName>
    </submittedName>
</protein>
<dbReference type="OrthoDB" id="7283919at2"/>
<dbReference type="RefSeq" id="WP_101253222.1">
    <property type="nucleotide sequence ID" value="NZ_PIUM01000040.1"/>
</dbReference>
<name>A0A2N3PNP0_9PROT</name>
<evidence type="ECO:0000256" key="1">
    <source>
        <dbReference type="SAM" id="MobiDB-lite"/>
    </source>
</evidence>
<dbReference type="EMBL" id="PIUM01000040">
    <property type="protein sequence ID" value="PKU22000.1"/>
    <property type="molecule type" value="Genomic_DNA"/>
</dbReference>
<comment type="caution">
    <text evidence="2">The sequence shown here is derived from an EMBL/GenBank/DDBJ whole genome shotgun (WGS) entry which is preliminary data.</text>
</comment>
<keyword evidence="3" id="KW-1185">Reference proteome</keyword>
<evidence type="ECO:0000313" key="2">
    <source>
        <dbReference type="EMBL" id="PKU22000.1"/>
    </source>
</evidence>
<dbReference type="AlphaFoldDB" id="A0A2N3PNP0"/>
<organism evidence="2 3">
    <name type="scientific">Telmatospirillum siberiense</name>
    <dbReference type="NCBI Taxonomy" id="382514"/>
    <lineage>
        <taxon>Bacteria</taxon>
        <taxon>Pseudomonadati</taxon>
        <taxon>Pseudomonadota</taxon>
        <taxon>Alphaproteobacteria</taxon>
        <taxon>Rhodospirillales</taxon>
        <taxon>Rhodospirillaceae</taxon>
        <taxon>Telmatospirillum</taxon>
    </lineage>
</organism>
<gene>
    <name evidence="2" type="ORF">CWS72_24150</name>
</gene>
<feature type="compositionally biased region" description="Polar residues" evidence="1">
    <location>
        <begin position="60"/>
        <end position="88"/>
    </location>
</feature>
<dbReference type="Proteomes" id="UP000233293">
    <property type="component" value="Unassembled WGS sequence"/>
</dbReference>
<feature type="region of interest" description="Disordered" evidence="1">
    <location>
        <begin position="30"/>
        <end position="117"/>
    </location>
</feature>
<accession>A0A2N3PNP0</accession>
<sequence>MPSTTDSVSTLSTKELEGLKADVASLKGSIENLSHSLSTETAAREAAERRADTSAAATSPSHASQPAKTARPTVTSAKQPKSPSQSAGSRAAERKHARNQIQATRIGRHGNTGPMPPPLTLLSAMPGEAVVDQRGAMLTLHEGDAIEGWGKVTAIGQSASGSWVVTTARGIAAQEQGR</sequence>
<feature type="compositionally biased region" description="Basic and acidic residues" evidence="1">
    <location>
        <begin position="42"/>
        <end position="52"/>
    </location>
</feature>
<evidence type="ECO:0000313" key="3">
    <source>
        <dbReference type="Proteomes" id="UP000233293"/>
    </source>
</evidence>
<reference evidence="3" key="1">
    <citation type="submission" date="2017-12" db="EMBL/GenBank/DDBJ databases">
        <title>Draft genome sequence of Telmatospirillum siberiense 26-4b1T, an acidotolerant peatland alphaproteobacterium potentially involved in sulfur cycling.</title>
        <authorList>
            <person name="Hausmann B."/>
            <person name="Pjevac P."/>
            <person name="Schreck K."/>
            <person name="Herbold C.W."/>
            <person name="Daims H."/>
            <person name="Wagner M."/>
            <person name="Pester M."/>
            <person name="Loy A."/>
        </authorList>
    </citation>
    <scope>NUCLEOTIDE SEQUENCE [LARGE SCALE GENOMIC DNA]</scope>
    <source>
        <strain evidence="3">26-4b1</strain>
    </source>
</reference>
<proteinExistence type="predicted"/>